<gene>
    <name evidence="1" type="ORF">TTRE_0000435901</name>
</gene>
<dbReference type="AlphaFoldDB" id="A0A077ZBV7"/>
<keyword evidence="2" id="KW-1185">Reference proteome</keyword>
<reference evidence="1" key="2">
    <citation type="submission" date="2014-03" db="EMBL/GenBank/DDBJ databases">
        <title>The whipworm genome and dual-species transcriptomics of an intimate host-pathogen interaction.</title>
        <authorList>
            <person name="Foth B.J."/>
            <person name="Tsai I.J."/>
            <person name="Reid A.J."/>
            <person name="Bancroft A.J."/>
            <person name="Nichol S."/>
            <person name="Tracey A."/>
            <person name="Holroyd N."/>
            <person name="Cotton J.A."/>
            <person name="Stanley E.J."/>
            <person name="Zarowiecki M."/>
            <person name="Liu J.Z."/>
            <person name="Huckvale T."/>
            <person name="Cooper P.J."/>
            <person name="Grencis R.K."/>
            <person name="Berriman M."/>
        </authorList>
    </citation>
    <scope>NUCLEOTIDE SEQUENCE [LARGE SCALE GENOMIC DNA]</scope>
</reference>
<dbReference type="EMBL" id="HG806007">
    <property type="protein sequence ID" value="CDW56085.1"/>
    <property type="molecule type" value="Genomic_DNA"/>
</dbReference>
<dbReference type="Proteomes" id="UP000030665">
    <property type="component" value="Unassembled WGS sequence"/>
</dbReference>
<organism evidence="1 2">
    <name type="scientific">Trichuris trichiura</name>
    <name type="common">Whipworm</name>
    <name type="synonym">Trichocephalus trichiurus</name>
    <dbReference type="NCBI Taxonomy" id="36087"/>
    <lineage>
        <taxon>Eukaryota</taxon>
        <taxon>Metazoa</taxon>
        <taxon>Ecdysozoa</taxon>
        <taxon>Nematoda</taxon>
        <taxon>Enoplea</taxon>
        <taxon>Dorylaimia</taxon>
        <taxon>Trichinellida</taxon>
        <taxon>Trichuridae</taxon>
        <taxon>Trichuris</taxon>
    </lineage>
</organism>
<evidence type="ECO:0000313" key="2">
    <source>
        <dbReference type="Proteomes" id="UP000030665"/>
    </source>
</evidence>
<protein>
    <submittedName>
        <fullName evidence="1">Uncharacterized protein</fullName>
    </submittedName>
</protein>
<proteinExistence type="predicted"/>
<accession>A0A077ZBV7</accession>
<sequence length="73" mass="7518">MNLAYGYNEASPGILSTVWPAGTGPKLEVAPTMMPCGPPTAAYHRNGISQGANNVTGQAVASSELRPYPGKSL</sequence>
<name>A0A077ZBV7_TRITR</name>
<evidence type="ECO:0000313" key="1">
    <source>
        <dbReference type="EMBL" id="CDW56085.1"/>
    </source>
</evidence>
<reference evidence="1" key="1">
    <citation type="submission" date="2014-01" db="EMBL/GenBank/DDBJ databases">
        <authorList>
            <person name="Aslett M."/>
        </authorList>
    </citation>
    <scope>NUCLEOTIDE SEQUENCE</scope>
</reference>